<evidence type="ECO:0000256" key="1">
    <source>
        <dbReference type="SAM" id="MobiDB-lite"/>
    </source>
</evidence>
<dbReference type="EMBL" id="JAANER010000001">
    <property type="protein sequence ID" value="KAG9195489.1"/>
    <property type="molecule type" value="Genomic_DNA"/>
</dbReference>
<comment type="caution">
    <text evidence="2">The sequence shown here is derived from an EMBL/GenBank/DDBJ whole genome shotgun (WGS) entry which is preliminary data.</text>
</comment>
<protein>
    <submittedName>
        <fullName evidence="2">Uncharacterized protein</fullName>
    </submittedName>
</protein>
<dbReference type="AlphaFoldDB" id="A0AAD4NV77"/>
<accession>A0AAD4NV77</accession>
<evidence type="ECO:0000313" key="3">
    <source>
        <dbReference type="Proteomes" id="UP001199106"/>
    </source>
</evidence>
<dbReference type="Proteomes" id="UP001199106">
    <property type="component" value="Unassembled WGS sequence"/>
</dbReference>
<sequence length="258" mass="28599">MSVVSNPFSDNHTDDASTAPTSPVSNGTTEPVNWNNRNLVYLLSVLKPEEVVADKLAFVPSLEVLEELTYPFNLQIHKKAASTRIHRYPYSKDAPIGTSRPHPRTLVAQSSRGCLSPELARRSLAENLLSDNELVDATIARYNALWAIHSTGVAVLESILRAICEMITVADDEWQGRLDQLCGMVAGDYTGQCVDGDCSVETRLEYYFLTTGKIALEDWIRCVGACLGMDSDKERAAHAEVYDEARSFLCRASYEMMD</sequence>
<feature type="region of interest" description="Disordered" evidence="1">
    <location>
        <begin position="1"/>
        <end position="30"/>
    </location>
</feature>
<keyword evidence="3" id="KW-1185">Reference proteome</keyword>
<proteinExistence type="predicted"/>
<name>A0AAD4NV77_9PLEO</name>
<reference evidence="2" key="1">
    <citation type="submission" date="2021-07" db="EMBL/GenBank/DDBJ databases">
        <title>Genome Resource of American Ginseng Black Spot Pathogen Alternaria panax.</title>
        <authorList>
            <person name="Qiu C."/>
            <person name="Wang W."/>
            <person name="Liu Z."/>
        </authorList>
    </citation>
    <scope>NUCLEOTIDE SEQUENCE</scope>
    <source>
        <strain evidence="2">BNCC115425</strain>
    </source>
</reference>
<evidence type="ECO:0000313" key="2">
    <source>
        <dbReference type="EMBL" id="KAG9195489.1"/>
    </source>
</evidence>
<organism evidence="2 3">
    <name type="scientific">Alternaria panax</name>
    <dbReference type="NCBI Taxonomy" id="48097"/>
    <lineage>
        <taxon>Eukaryota</taxon>
        <taxon>Fungi</taxon>
        <taxon>Dikarya</taxon>
        <taxon>Ascomycota</taxon>
        <taxon>Pezizomycotina</taxon>
        <taxon>Dothideomycetes</taxon>
        <taxon>Pleosporomycetidae</taxon>
        <taxon>Pleosporales</taxon>
        <taxon>Pleosporineae</taxon>
        <taxon>Pleosporaceae</taxon>
        <taxon>Alternaria</taxon>
        <taxon>Alternaria sect. Panax</taxon>
    </lineage>
</organism>
<gene>
    <name evidence="2" type="ORF">G6011_00610</name>
</gene>